<dbReference type="Pfam" id="PF02958">
    <property type="entry name" value="EcKL"/>
    <property type="match status" value="2"/>
</dbReference>
<dbReference type="VEuPathDB" id="VectorBase:ASTEI20_045253"/>
<feature type="domain" description="CHK kinase-like" evidence="1">
    <location>
        <begin position="140"/>
        <end position="334"/>
    </location>
</feature>
<dbReference type="PANTHER" id="PTHR11012">
    <property type="entry name" value="PROTEIN KINASE-LIKE DOMAIN-CONTAINING"/>
    <property type="match status" value="1"/>
</dbReference>
<dbReference type="EnsemblMetazoa" id="ASTEI00901-RA">
    <property type="protein sequence ID" value="ASTEI00901-PA"/>
    <property type="gene ID" value="ASTEI00901"/>
</dbReference>
<accession>A0A182XXG5</accession>
<dbReference type="InterPro" id="IPR015897">
    <property type="entry name" value="CHK_kinase-like"/>
</dbReference>
<reference evidence="2" key="2">
    <citation type="submission" date="2020-05" db="UniProtKB">
        <authorList>
            <consortium name="EnsemblMetazoa"/>
        </authorList>
    </citation>
    <scope>IDENTIFICATION</scope>
    <source>
        <strain evidence="2">Indian</strain>
    </source>
</reference>
<keyword evidence="3" id="KW-1185">Reference proteome</keyword>
<proteinExistence type="predicted"/>
<protein>
    <recommendedName>
        <fullName evidence="1">CHK kinase-like domain-containing protein</fullName>
    </recommendedName>
</protein>
<dbReference type="VEuPathDB" id="VectorBase:ASTEI20_039794"/>
<dbReference type="Gene3D" id="3.90.1200.10">
    <property type="match status" value="2"/>
</dbReference>
<dbReference type="InterPro" id="IPR011009">
    <property type="entry name" value="Kinase-like_dom_sf"/>
</dbReference>
<dbReference type="OMA" id="NTEMQMY"/>
<dbReference type="PANTHER" id="PTHR11012:SF13">
    <property type="entry name" value="CHK KINASE-LIKE DOMAIN-CONTAINING PROTEIN-RELATED"/>
    <property type="match status" value="1"/>
</dbReference>
<reference evidence="3" key="1">
    <citation type="journal article" date="2014" name="Genome Biol.">
        <title>Genome analysis of a major urban malaria vector mosquito, Anopheles stephensi.</title>
        <authorList>
            <person name="Jiang X."/>
            <person name="Peery A."/>
            <person name="Hall A.B."/>
            <person name="Sharma A."/>
            <person name="Chen X.G."/>
            <person name="Waterhouse R.M."/>
            <person name="Komissarov A."/>
            <person name="Riehle M.M."/>
            <person name="Shouche Y."/>
            <person name="Sharakhova M.V."/>
            <person name="Lawson D."/>
            <person name="Pakpour N."/>
            <person name="Arensburger P."/>
            <person name="Davidson V.L."/>
            <person name="Eiglmeier K."/>
            <person name="Emrich S."/>
            <person name="George P."/>
            <person name="Kennedy R.C."/>
            <person name="Mane S.P."/>
            <person name="Maslen G."/>
            <person name="Oringanje C."/>
            <person name="Qi Y."/>
            <person name="Settlage R."/>
            <person name="Tojo M."/>
            <person name="Tubio J.M."/>
            <person name="Unger M.F."/>
            <person name="Wang B."/>
            <person name="Vernick K.D."/>
            <person name="Ribeiro J.M."/>
            <person name="James A.A."/>
            <person name="Michel K."/>
            <person name="Riehle M.A."/>
            <person name="Luckhart S."/>
            <person name="Sharakhov I.V."/>
            <person name="Tu Z."/>
        </authorList>
    </citation>
    <scope>NUCLEOTIDE SEQUENCE [LARGE SCALE GENOMIC DNA]</scope>
    <source>
        <strain evidence="3">Indian</strain>
    </source>
</reference>
<dbReference type="Proteomes" id="UP000076408">
    <property type="component" value="Unassembled WGS sequence"/>
</dbReference>
<sequence length="809" mass="93824">MPETTVPACENASSDAPEWLNDKYVEKMLRCAFKDTSIKVRQLDIYYAVPKGNNFASIIFRIGVTYHSKQQYEITRTFIVKGMITEGIAGEKLRQYDVQRKEMDVYQFVIPELKLMMKSIGEPGELYPTALIVDRKREAIIFKDLAPEGYRMVDRTQGMDMVHMKMAIKLMAKMHAGSLKLQQQQPTIFKPYNMSIVTRESDAFYPMFVHIFEALVDEVGKWGSEWEYYHAKLQQLAPNFVEYSQRVIDNDPASDDLCVFVQGDLWVNNFLYRYDAQGKPIDAVLLDFQYCYYGSPMIDFCYLYYTSARDDIRQSCFDELLQYYYYELTGFAGRLQYAGKLPTLYQFLQQAYRKMFYAVYSTFIALPVQMNENTENADFDALMCSDERAHNFKRMVVANVKYHAILRGDRDLHVVSVDSTPVGKPGEYLASQLFRLTVAYEGPKQNGTKKLVVKIQPEKGPIADSMDASLFKTELKMYGEFLPQMERILRENERPLQLPRCVHVGSVPQPTIILEDLAPDGWKGHDLVESFEEAKPITTAIARFHAASFYLSKNKTDFESFQTDVFEKKHPLLEWMFGKNLTAYIDALRTWPGCEQFVAPFERASADYCDRLHNIYSCKTPGRVYNVLNHGDFHAKNLLHQFNEEGAIVESRFLDFQASCWSTPAIDLYYLLNNIVHYKVKAAHKDELITFYHDEFTATLKALGFLGYIPTMLDLQIELLRNGFLGVYTHPGHCRLLDVHCDLQRAGFLEVVLAICFVPFLFADYSQTLNVYGNEEDARAYRRQLYNREEYREIIKPLLPYFLHKGFLE</sequence>
<dbReference type="VEuPathDB" id="VectorBase:ASTE016318"/>
<dbReference type="InterPro" id="IPR004119">
    <property type="entry name" value="EcKL"/>
</dbReference>
<organism evidence="2 3">
    <name type="scientific">Anopheles stephensi</name>
    <name type="common">Indo-Pakistan malaria mosquito</name>
    <dbReference type="NCBI Taxonomy" id="30069"/>
    <lineage>
        <taxon>Eukaryota</taxon>
        <taxon>Metazoa</taxon>
        <taxon>Ecdysozoa</taxon>
        <taxon>Arthropoda</taxon>
        <taxon>Hexapoda</taxon>
        <taxon>Insecta</taxon>
        <taxon>Pterygota</taxon>
        <taxon>Neoptera</taxon>
        <taxon>Endopterygota</taxon>
        <taxon>Diptera</taxon>
        <taxon>Nematocera</taxon>
        <taxon>Culicoidea</taxon>
        <taxon>Culicidae</taxon>
        <taxon>Anophelinae</taxon>
        <taxon>Anopheles</taxon>
    </lineage>
</organism>
<dbReference type="VEuPathDB" id="VectorBase:ASTEI00901"/>
<evidence type="ECO:0000259" key="1">
    <source>
        <dbReference type="SMART" id="SM00587"/>
    </source>
</evidence>
<dbReference type="AlphaFoldDB" id="A0A182XXG5"/>
<dbReference type="SMART" id="SM00587">
    <property type="entry name" value="CHK"/>
    <property type="match status" value="2"/>
</dbReference>
<dbReference type="VEuPathDB" id="VectorBase:ASTE016314"/>
<evidence type="ECO:0000313" key="3">
    <source>
        <dbReference type="Proteomes" id="UP000076408"/>
    </source>
</evidence>
<evidence type="ECO:0000313" key="2">
    <source>
        <dbReference type="EnsemblMetazoa" id="ASTEI00901-PA"/>
    </source>
</evidence>
<dbReference type="SUPFAM" id="SSF56112">
    <property type="entry name" value="Protein kinase-like (PK-like)"/>
    <property type="match status" value="2"/>
</dbReference>
<name>A0A182XXG5_ANOST</name>
<feature type="domain" description="CHK kinase-like" evidence="1">
    <location>
        <begin position="512"/>
        <end position="702"/>
    </location>
</feature>